<dbReference type="Proteomes" id="UP001597118">
    <property type="component" value="Unassembled WGS sequence"/>
</dbReference>
<accession>A0ABW4IE46</accession>
<sequence length="126" mass="14711">MNKERKKIIQNYIEGYNEFDVKKMTRDFDDNIIFKNIQNDEVNMTLNGISEFKQQAEQAKAFFINRRQQIISIKHDNDTTEIEINYAATLATDFPNGLKKGDQLKLKGKSIFIFQGDKIIQITDKS</sequence>
<dbReference type="InterPro" id="IPR032710">
    <property type="entry name" value="NTF2-like_dom_sf"/>
</dbReference>
<organism evidence="1 2">
    <name type="scientific">Pseudopedobacter beijingensis</name>
    <dbReference type="NCBI Taxonomy" id="1207056"/>
    <lineage>
        <taxon>Bacteria</taxon>
        <taxon>Pseudomonadati</taxon>
        <taxon>Bacteroidota</taxon>
        <taxon>Sphingobacteriia</taxon>
        <taxon>Sphingobacteriales</taxon>
        <taxon>Sphingobacteriaceae</taxon>
        <taxon>Pseudopedobacter</taxon>
    </lineage>
</organism>
<keyword evidence="2" id="KW-1185">Reference proteome</keyword>
<protein>
    <submittedName>
        <fullName evidence="1">Nuclear transport factor 2 family protein</fullName>
    </submittedName>
</protein>
<dbReference type="Gene3D" id="3.10.450.50">
    <property type="match status" value="1"/>
</dbReference>
<dbReference type="EMBL" id="JBHUDG010000036">
    <property type="protein sequence ID" value="MFD1631021.1"/>
    <property type="molecule type" value="Genomic_DNA"/>
</dbReference>
<evidence type="ECO:0000313" key="2">
    <source>
        <dbReference type="Proteomes" id="UP001597118"/>
    </source>
</evidence>
<dbReference type="RefSeq" id="WP_379663393.1">
    <property type="nucleotide sequence ID" value="NZ_JBHUDG010000036.1"/>
</dbReference>
<name>A0ABW4IE46_9SPHI</name>
<gene>
    <name evidence="1" type="ORF">ACFSAH_14180</name>
</gene>
<proteinExistence type="predicted"/>
<comment type="caution">
    <text evidence="1">The sequence shown here is derived from an EMBL/GenBank/DDBJ whole genome shotgun (WGS) entry which is preliminary data.</text>
</comment>
<dbReference type="SUPFAM" id="SSF54427">
    <property type="entry name" value="NTF2-like"/>
    <property type="match status" value="1"/>
</dbReference>
<reference evidence="2" key="1">
    <citation type="journal article" date="2019" name="Int. J. Syst. Evol. Microbiol.">
        <title>The Global Catalogue of Microorganisms (GCM) 10K type strain sequencing project: providing services to taxonomists for standard genome sequencing and annotation.</title>
        <authorList>
            <consortium name="The Broad Institute Genomics Platform"/>
            <consortium name="The Broad Institute Genome Sequencing Center for Infectious Disease"/>
            <person name="Wu L."/>
            <person name="Ma J."/>
        </authorList>
    </citation>
    <scope>NUCLEOTIDE SEQUENCE [LARGE SCALE GENOMIC DNA]</scope>
    <source>
        <strain evidence="2">CCUG 53762</strain>
    </source>
</reference>
<evidence type="ECO:0000313" key="1">
    <source>
        <dbReference type="EMBL" id="MFD1631021.1"/>
    </source>
</evidence>